<dbReference type="EC" id="2.1.2.2" evidence="4"/>
<keyword evidence="2 4" id="KW-0808">Transferase</keyword>
<dbReference type="Pfam" id="PF00551">
    <property type="entry name" value="Formyl_trans_N"/>
    <property type="match status" value="1"/>
</dbReference>
<evidence type="ECO:0000256" key="5">
    <source>
        <dbReference type="SAM" id="Phobius"/>
    </source>
</evidence>
<dbReference type="CDD" id="cd08645">
    <property type="entry name" value="FMT_core_GART"/>
    <property type="match status" value="1"/>
</dbReference>
<evidence type="ECO:0000256" key="1">
    <source>
        <dbReference type="ARBA" id="ARBA00005054"/>
    </source>
</evidence>
<feature type="domain" description="Formyl transferase N-terminal" evidence="6">
    <location>
        <begin position="6"/>
        <end position="184"/>
    </location>
</feature>
<protein>
    <recommendedName>
        <fullName evidence="4">Phosphoribosylglycinamide formyltransferase</fullName>
        <ecNumber evidence="4">2.1.2.2</ecNumber>
    </recommendedName>
    <alternativeName>
        <fullName evidence="4">5'-phosphoribosylglycinamide transformylase</fullName>
    </alternativeName>
    <alternativeName>
        <fullName evidence="4">GAR transformylase</fullName>
        <shortName evidence="4">GART</shortName>
    </alternativeName>
</protein>
<dbReference type="InterPro" id="IPR004607">
    <property type="entry name" value="GART"/>
</dbReference>
<feature type="binding site" evidence="4">
    <location>
        <begin position="15"/>
        <end position="17"/>
    </location>
    <ligand>
        <name>N(1)-(5-phospho-beta-D-ribosyl)glycinamide</name>
        <dbReference type="ChEBI" id="CHEBI:143788"/>
    </ligand>
</feature>
<dbReference type="RefSeq" id="WP_218317155.1">
    <property type="nucleotide sequence ID" value="NZ_JAGSPB010000002.1"/>
</dbReference>
<organism evidence="7 8">
    <name type="scientific">Erythrobacter ani</name>
    <dbReference type="NCBI Taxonomy" id="2827235"/>
    <lineage>
        <taxon>Bacteria</taxon>
        <taxon>Pseudomonadati</taxon>
        <taxon>Pseudomonadota</taxon>
        <taxon>Alphaproteobacteria</taxon>
        <taxon>Sphingomonadales</taxon>
        <taxon>Erythrobacteraceae</taxon>
        <taxon>Erythrobacter/Porphyrobacter group</taxon>
        <taxon>Erythrobacter</taxon>
    </lineage>
</organism>
<comment type="pathway">
    <text evidence="1 4">Purine metabolism; IMP biosynthesis via de novo pathway; N(2)-formyl-N(1)-(5-phospho-D-ribosyl)glycinamide from N(1)-(5-phospho-D-ribosyl)glycinamide (10-formyl THF route): step 1/1.</text>
</comment>
<dbReference type="PANTHER" id="PTHR43369">
    <property type="entry name" value="PHOSPHORIBOSYLGLYCINAMIDE FORMYLTRANSFERASE"/>
    <property type="match status" value="1"/>
</dbReference>
<dbReference type="GO" id="GO:0004644">
    <property type="term" value="F:phosphoribosylglycinamide formyltransferase activity"/>
    <property type="evidence" value="ECO:0007669"/>
    <property type="project" value="UniProtKB-EC"/>
</dbReference>
<evidence type="ECO:0000256" key="2">
    <source>
        <dbReference type="ARBA" id="ARBA00022679"/>
    </source>
</evidence>
<keyword evidence="5" id="KW-0812">Transmembrane</keyword>
<comment type="function">
    <text evidence="4">Catalyzes the transfer of a formyl group from 10-formyltetrahydrofolate to 5-phospho-ribosyl-glycinamide (GAR), producing 5-phospho-ribosyl-N-formylglycinamide (FGAR) and tetrahydrofolate.</text>
</comment>
<keyword evidence="8" id="KW-1185">Reference proteome</keyword>
<evidence type="ECO:0000259" key="6">
    <source>
        <dbReference type="Pfam" id="PF00551"/>
    </source>
</evidence>
<reference evidence="7 8" key="1">
    <citation type="submission" date="2021-04" db="EMBL/GenBank/DDBJ databases">
        <authorList>
            <person name="Pira H."/>
            <person name="Risdian C."/>
            <person name="Wink J."/>
        </authorList>
    </citation>
    <scope>NUCLEOTIDE SEQUENCE [LARGE SCALE GENOMIC DNA]</scope>
    <source>
        <strain evidence="7 8">WH131</strain>
    </source>
</reference>
<sequence>MAEKARIAIFISGTGTNMAALLYAGLLETSRYDVVLVASNVPDAQGLEIARAEGIETFVHSHKGHSREEHDAAMEAALIASETEYLVLAGYMRILSDDFVRRWEGRILNIHPSLLPKYKGLDTFARAIAAGDSHAGASVHIVTPELDAGEVLAQAKVAIRECETPQTLAERVKYAEHQLFPRAVTDYVSRPYDARYVYERVRDIALALPETHARDSHGSPGFRVGAEKSGKFFAHFSENHHGSEHIAVLVKTSGMDELLDLVEAQPDTYFKPAYYGASGWIGLILNRPGTDWVHVAEWLERSWRSAAPARLTKLHDAAGMF</sequence>
<feature type="active site" description="Proton donor" evidence="4">
    <location>
        <position position="111"/>
    </location>
</feature>
<feature type="binding site" evidence="4">
    <location>
        <position position="67"/>
    </location>
    <ligand>
        <name>(6R)-10-formyltetrahydrofolate</name>
        <dbReference type="ChEBI" id="CHEBI:195366"/>
    </ligand>
</feature>
<gene>
    <name evidence="4" type="primary">purN</name>
    <name evidence="7" type="ORF">KCG45_10355</name>
</gene>
<feature type="site" description="Raises pKa of active site His" evidence="4">
    <location>
        <position position="147"/>
    </location>
</feature>
<accession>A0ABS6SNL1</accession>
<keyword evidence="5" id="KW-0472">Membrane</keyword>
<proteinExistence type="inferred from homology"/>
<keyword evidence="5" id="KW-1133">Transmembrane helix</keyword>
<dbReference type="PANTHER" id="PTHR43369:SF2">
    <property type="entry name" value="PHOSPHORIBOSYLGLYCINAMIDE FORMYLTRANSFERASE"/>
    <property type="match status" value="1"/>
</dbReference>
<evidence type="ECO:0000313" key="8">
    <source>
        <dbReference type="Proteomes" id="UP000699975"/>
    </source>
</evidence>
<keyword evidence="3 4" id="KW-0658">Purine biosynthesis</keyword>
<dbReference type="InterPro" id="IPR058532">
    <property type="entry name" value="YjbR/MT2646/Rv2570-like"/>
</dbReference>
<feature type="binding site" evidence="4">
    <location>
        <begin position="92"/>
        <end position="95"/>
    </location>
    <ligand>
        <name>(6R)-10-formyltetrahydrofolate</name>
        <dbReference type="ChEBI" id="CHEBI:195366"/>
    </ligand>
</feature>
<evidence type="ECO:0000256" key="4">
    <source>
        <dbReference type="HAMAP-Rule" id="MF_01930"/>
    </source>
</evidence>
<dbReference type="EMBL" id="JAGSPB010000002">
    <property type="protein sequence ID" value="MBV7266579.1"/>
    <property type="molecule type" value="Genomic_DNA"/>
</dbReference>
<comment type="caution">
    <text evidence="7">The sequence shown here is derived from an EMBL/GenBank/DDBJ whole genome shotgun (WGS) entry which is preliminary data.</text>
</comment>
<dbReference type="Pfam" id="PF04237">
    <property type="entry name" value="YjbR"/>
    <property type="match status" value="1"/>
</dbReference>
<dbReference type="InterPro" id="IPR002376">
    <property type="entry name" value="Formyl_transf_N"/>
</dbReference>
<dbReference type="HAMAP" id="MF_01930">
    <property type="entry name" value="PurN"/>
    <property type="match status" value="1"/>
</dbReference>
<comment type="similarity">
    <text evidence="4">Belongs to the GART family.</text>
</comment>
<comment type="catalytic activity">
    <reaction evidence="4">
        <text>N(1)-(5-phospho-beta-D-ribosyl)glycinamide + (6R)-10-formyltetrahydrofolate = N(2)-formyl-N(1)-(5-phospho-beta-D-ribosyl)glycinamide + (6S)-5,6,7,8-tetrahydrofolate + H(+)</text>
        <dbReference type="Rhea" id="RHEA:15053"/>
        <dbReference type="ChEBI" id="CHEBI:15378"/>
        <dbReference type="ChEBI" id="CHEBI:57453"/>
        <dbReference type="ChEBI" id="CHEBI:143788"/>
        <dbReference type="ChEBI" id="CHEBI:147286"/>
        <dbReference type="ChEBI" id="CHEBI:195366"/>
        <dbReference type="EC" id="2.1.2.2"/>
    </reaction>
</comment>
<name>A0ABS6SNL1_9SPHN</name>
<feature type="binding site" evidence="4">
    <location>
        <position position="109"/>
    </location>
    <ligand>
        <name>(6R)-10-formyltetrahydrofolate</name>
        <dbReference type="ChEBI" id="CHEBI:195366"/>
    </ligand>
</feature>
<feature type="transmembrane region" description="Helical" evidence="5">
    <location>
        <begin position="7"/>
        <end position="26"/>
    </location>
</feature>
<evidence type="ECO:0000313" key="7">
    <source>
        <dbReference type="EMBL" id="MBV7266579.1"/>
    </source>
</evidence>
<dbReference type="NCBIfam" id="TIGR00639">
    <property type="entry name" value="PurN"/>
    <property type="match status" value="1"/>
</dbReference>
<dbReference type="Proteomes" id="UP000699975">
    <property type="component" value="Unassembled WGS sequence"/>
</dbReference>
<evidence type="ECO:0000256" key="3">
    <source>
        <dbReference type="ARBA" id="ARBA00022755"/>
    </source>
</evidence>